<evidence type="ECO:0000313" key="3">
    <source>
        <dbReference type="EMBL" id="QNO17224.1"/>
    </source>
</evidence>
<proteinExistence type="predicted"/>
<reference evidence="3 4" key="1">
    <citation type="submission" date="2020-08" db="EMBL/GenBank/DDBJ databases">
        <authorList>
            <person name="Ren C."/>
            <person name="Gu Y."/>
            <person name="Xu Y."/>
        </authorList>
    </citation>
    <scope>NUCLEOTIDE SEQUENCE [LARGE SCALE GENOMIC DNA]</scope>
    <source>
        <strain evidence="3 4">LBM18003</strain>
    </source>
</reference>
<dbReference type="InterPro" id="IPR027939">
    <property type="entry name" value="NMT1/THI5"/>
</dbReference>
<keyword evidence="4" id="KW-1185">Reference proteome</keyword>
<dbReference type="Proteomes" id="UP000516046">
    <property type="component" value="Chromosome"/>
</dbReference>
<accession>A0A7G9WEW2</accession>
<evidence type="ECO:0000256" key="1">
    <source>
        <dbReference type="SAM" id="SignalP"/>
    </source>
</evidence>
<evidence type="ECO:0000259" key="2">
    <source>
        <dbReference type="Pfam" id="PF09084"/>
    </source>
</evidence>
<dbReference type="KEGG" id="caml:H6X83_09720"/>
<sequence length="358" mass="37044">MNCKRTAAACLVMALSLSLSACGQQTASNASSAVSSAASSKAASSAVSSISSAAKPLVKAALALDPDTAAPLLGGLYAADAQGYFAKCGLDVTFKTAGSSAQAAELAASNTVQFTTAGQSTTFAQTLCDGKPLTAVAALLQHSDAGVLTQSAKNINRPKLLEGITCQTGGKPLPEAKLSTVVTADGGKINLVKTEVGTDNGAAAALKAGATAVCGSYSWDGITCRESNLTANFLFFRDVSPELDDYPLLLVANNTFLNKQPQAAKDFLTAVKMGYSYAAAHPESTAKLVCAKAASVQGQQAIVQRSLTWLAGKYTDDAARWGLLDAQRWNRFYSWMNQNKLTTKSIPLGTGISNSYLQ</sequence>
<name>A0A7G9WEW2_9FIRM</name>
<organism evidence="3 4">
    <name type="scientific">Caproicibacterium amylolyticum</name>
    <dbReference type="NCBI Taxonomy" id="2766537"/>
    <lineage>
        <taxon>Bacteria</taxon>
        <taxon>Bacillati</taxon>
        <taxon>Bacillota</taxon>
        <taxon>Clostridia</taxon>
        <taxon>Eubacteriales</taxon>
        <taxon>Oscillospiraceae</taxon>
        <taxon>Caproicibacterium</taxon>
    </lineage>
</organism>
<dbReference type="RefSeq" id="WP_212506292.1">
    <property type="nucleotide sequence ID" value="NZ_CP060696.1"/>
</dbReference>
<dbReference type="PANTHER" id="PTHR31528:SF3">
    <property type="entry name" value="THIAMINE BIOSYNTHESIS PROTEIN HI_0357-RELATED"/>
    <property type="match status" value="1"/>
</dbReference>
<dbReference type="AlphaFoldDB" id="A0A7G9WEW2"/>
<dbReference type="InterPro" id="IPR015168">
    <property type="entry name" value="SsuA/THI5"/>
</dbReference>
<feature type="domain" description="SsuA/THI5-like" evidence="2">
    <location>
        <begin position="74"/>
        <end position="284"/>
    </location>
</feature>
<feature type="chain" id="PRO_5039210840" evidence="1">
    <location>
        <begin position="22"/>
        <end position="358"/>
    </location>
</feature>
<protein>
    <submittedName>
        <fullName evidence="3">ABC transporter substrate-binding protein</fullName>
    </submittedName>
</protein>
<dbReference type="PANTHER" id="PTHR31528">
    <property type="entry name" value="4-AMINO-5-HYDROXYMETHYL-2-METHYLPYRIMIDINE PHOSPHATE SYNTHASE THI11-RELATED"/>
    <property type="match status" value="1"/>
</dbReference>
<gene>
    <name evidence="3" type="ORF">H6X83_09720</name>
</gene>
<keyword evidence="1" id="KW-0732">Signal</keyword>
<dbReference type="Gene3D" id="3.40.190.10">
    <property type="entry name" value="Periplasmic binding protein-like II"/>
    <property type="match status" value="2"/>
</dbReference>
<evidence type="ECO:0000313" key="4">
    <source>
        <dbReference type="Proteomes" id="UP000516046"/>
    </source>
</evidence>
<dbReference type="GO" id="GO:0009228">
    <property type="term" value="P:thiamine biosynthetic process"/>
    <property type="evidence" value="ECO:0007669"/>
    <property type="project" value="InterPro"/>
</dbReference>
<feature type="signal peptide" evidence="1">
    <location>
        <begin position="1"/>
        <end position="21"/>
    </location>
</feature>
<dbReference type="Pfam" id="PF09084">
    <property type="entry name" value="NMT1"/>
    <property type="match status" value="1"/>
</dbReference>
<dbReference type="EMBL" id="CP060696">
    <property type="protein sequence ID" value="QNO17224.1"/>
    <property type="molecule type" value="Genomic_DNA"/>
</dbReference>
<dbReference type="PROSITE" id="PS51257">
    <property type="entry name" value="PROKAR_LIPOPROTEIN"/>
    <property type="match status" value="1"/>
</dbReference>
<dbReference type="SUPFAM" id="SSF53850">
    <property type="entry name" value="Periplasmic binding protein-like II"/>
    <property type="match status" value="1"/>
</dbReference>